<sequence>MKKNLLFLFLTAPILFFSCASLEDALDVKKPAYKETKEYTSMGEDSSFLQAINKAKVGAIRQGVIDIIGSEAEKNNYERIEEELYNTEYPNKYVVNEKMDVLQKSKNGGVYIIKIKIPVKMNEVSSALSKAGIFYQKNSSNKTMDDIVFGNGKTQESFNAAQKPKDADLILKEAQASAEGKKNLQFLNNYIENMTYMVFDAEESDADRFLLKAAVETGNAFLLKQGYRAVDSKEVEKLKKDNALIYQESTDEGMSAIQLIAQKLNADVYMEIDAVTEGGYETSGYYGSAKITLKIFNPSTGELLGSVPYTSQKTFSRVSSYDAQSNAIQSAVNKALPMAVDQAKILLAKAYSRGIRYEIIINETPDSKSMARFRKALSQNLNDIKTLYQSSAQTKYAVSFFGTIDDLEAAIYEIADSVPGFENIKLVMLRGKALTFKSGF</sequence>
<dbReference type="RefSeq" id="WP_002685566.1">
    <property type="nucleotide sequence ID" value="NZ_CM001795.1"/>
</dbReference>
<name>A0A0E2E1D0_TREDN</name>
<feature type="signal peptide" evidence="1">
    <location>
        <begin position="1"/>
        <end position="25"/>
    </location>
</feature>
<dbReference type="PROSITE" id="PS51257">
    <property type="entry name" value="PROKAR_LIPOPROTEIN"/>
    <property type="match status" value="1"/>
</dbReference>
<organism evidence="2">
    <name type="scientific">Treponema denticola H-22</name>
    <dbReference type="NCBI Taxonomy" id="999432"/>
    <lineage>
        <taxon>Bacteria</taxon>
        <taxon>Pseudomonadati</taxon>
        <taxon>Spirochaetota</taxon>
        <taxon>Spirochaetia</taxon>
        <taxon>Spirochaetales</taxon>
        <taxon>Treponemataceae</taxon>
        <taxon>Treponema</taxon>
    </lineage>
</organism>
<evidence type="ECO:0000313" key="2">
    <source>
        <dbReference type="EMBL" id="EMB30453.1"/>
    </source>
</evidence>
<accession>A0A0E2E1D0</accession>
<feature type="chain" id="PRO_5002393448" description="Lipoprotein" evidence="1">
    <location>
        <begin position="26"/>
        <end position="440"/>
    </location>
</feature>
<gene>
    <name evidence="2" type="ORF">HMPREF9726_02138</name>
</gene>
<protein>
    <recommendedName>
        <fullName evidence="3">Lipoprotein</fullName>
    </recommendedName>
</protein>
<dbReference type="HOGENOM" id="CLU_622459_0_0_12"/>
<comment type="caution">
    <text evidence="2">The sequence shown here is derived from an EMBL/GenBank/DDBJ whole genome shotgun (WGS) entry which is preliminary data.</text>
</comment>
<dbReference type="EMBL" id="AGDV01000021">
    <property type="protein sequence ID" value="EMB30453.1"/>
    <property type="molecule type" value="Genomic_DNA"/>
</dbReference>
<evidence type="ECO:0000256" key="1">
    <source>
        <dbReference type="SAM" id="SignalP"/>
    </source>
</evidence>
<reference evidence="2" key="1">
    <citation type="submission" date="2012-01" db="EMBL/GenBank/DDBJ databases">
        <title>The Genome Sequence of Treponema denticola H-22.</title>
        <authorList>
            <consortium name="The Broad Institute Genome Sequencing Platform"/>
            <person name="Earl A."/>
            <person name="Ward D."/>
            <person name="Feldgarden M."/>
            <person name="Gevers D."/>
            <person name="Blanton J.M."/>
            <person name="Fenno C.J."/>
            <person name="Baranova O.V."/>
            <person name="Mathney J."/>
            <person name="Dewhirst F.E."/>
            <person name="Izard J."/>
            <person name="Young S.K."/>
            <person name="Zeng Q."/>
            <person name="Gargeya S."/>
            <person name="Fitzgerald M."/>
            <person name="Haas B."/>
            <person name="Abouelleil A."/>
            <person name="Alvarado L."/>
            <person name="Arachchi H.M."/>
            <person name="Berlin A."/>
            <person name="Chapman S.B."/>
            <person name="Gearin G."/>
            <person name="Goldberg J."/>
            <person name="Griggs A."/>
            <person name="Gujja S."/>
            <person name="Hansen M."/>
            <person name="Heiman D."/>
            <person name="Howarth C."/>
            <person name="Larimer J."/>
            <person name="Lui A."/>
            <person name="MacDonald P.J.P."/>
            <person name="McCowen C."/>
            <person name="Montmayeur A."/>
            <person name="Murphy C."/>
            <person name="Neiman D."/>
            <person name="Pearson M."/>
            <person name="Priest M."/>
            <person name="Roberts A."/>
            <person name="Saif S."/>
            <person name="Shea T."/>
            <person name="Sisk P."/>
            <person name="Stolte C."/>
            <person name="Sykes S."/>
            <person name="Wortman J."/>
            <person name="Nusbaum C."/>
            <person name="Birren B."/>
        </authorList>
    </citation>
    <scope>NUCLEOTIDE SEQUENCE [LARGE SCALE GENOMIC DNA]</scope>
    <source>
        <strain evidence="2">H-22</strain>
    </source>
</reference>
<dbReference type="PATRIC" id="fig|999432.5.peg.2220"/>
<keyword evidence="1" id="KW-0732">Signal</keyword>
<dbReference type="Proteomes" id="UP000011705">
    <property type="component" value="Chromosome"/>
</dbReference>
<evidence type="ECO:0008006" key="3">
    <source>
        <dbReference type="Google" id="ProtNLM"/>
    </source>
</evidence>
<proteinExistence type="predicted"/>
<dbReference type="AlphaFoldDB" id="A0A0E2E1D0"/>